<dbReference type="Proteomes" id="UP000198741">
    <property type="component" value="Chromosome I"/>
</dbReference>
<keyword evidence="4 10" id="KW-0808">Transferase</keyword>
<dbReference type="SUPFAM" id="SSF52518">
    <property type="entry name" value="Thiamin diphosphate-binding fold (THDP-binding)"/>
    <property type="match status" value="2"/>
</dbReference>
<evidence type="ECO:0000256" key="2">
    <source>
        <dbReference type="ARBA" id="ARBA00011081"/>
    </source>
</evidence>
<dbReference type="InterPro" id="IPR033248">
    <property type="entry name" value="Transketolase_C"/>
</dbReference>
<keyword evidence="7 10" id="KW-0784">Thiamine biosynthesis</keyword>
<feature type="binding site" evidence="10">
    <location>
        <position position="310"/>
    </location>
    <ligand>
        <name>thiamine diphosphate</name>
        <dbReference type="ChEBI" id="CHEBI:58937"/>
    </ligand>
</feature>
<dbReference type="EMBL" id="LT629710">
    <property type="protein sequence ID" value="SDP16653.1"/>
    <property type="molecule type" value="Genomic_DNA"/>
</dbReference>
<feature type="region of interest" description="Disordered" evidence="11">
    <location>
        <begin position="662"/>
        <end position="699"/>
    </location>
</feature>
<feature type="binding site" evidence="10">
    <location>
        <position position="169"/>
    </location>
    <ligand>
        <name>Mg(2+)</name>
        <dbReference type="ChEBI" id="CHEBI:18420"/>
    </ligand>
</feature>
<dbReference type="HAMAP" id="MF_00315">
    <property type="entry name" value="DXP_synth"/>
    <property type="match status" value="1"/>
</dbReference>
<feature type="region of interest" description="Disordered" evidence="11">
    <location>
        <begin position="1"/>
        <end position="28"/>
    </location>
</feature>
<comment type="subunit">
    <text evidence="3 10">Homodimer.</text>
</comment>
<evidence type="ECO:0000313" key="14">
    <source>
        <dbReference type="Proteomes" id="UP000198741"/>
    </source>
</evidence>
<comment type="cofactor">
    <cofactor evidence="10">
        <name>thiamine diphosphate</name>
        <dbReference type="ChEBI" id="CHEBI:58937"/>
    </cofactor>
    <text evidence="10">Binds 1 thiamine pyrophosphate per subunit.</text>
</comment>
<feature type="binding site" evidence="10">
    <location>
        <position position="391"/>
    </location>
    <ligand>
        <name>thiamine diphosphate</name>
        <dbReference type="ChEBI" id="CHEBI:58937"/>
    </ligand>
</feature>
<dbReference type="PANTHER" id="PTHR43322:SF5">
    <property type="entry name" value="1-DEOXY-D-XYLULOSE-5-PHOSPHATE SYNTHASE, CHLOROPLASTIC"/>
    <property type="match status" value="1"/>
</dbReference>
<dbReference type="InterPro" id="IPR005477">
    <property type="entry name" value="Dxylulose-5-P_synthase"/>
</dbReference>
<feature type="binding site" evidence="10">
    <location>
        <begin position="137"/>
        <end position="139"/>
    </location>
    <ligand>
        <name>thiamine diphosphate</name>
        <dbReference type="ChEBI" id="CHEBI:58937"/>
    </ligand>
</feature>
<dbReference type="Pfam" id="PF02779">
    <property type="entry name" value="Transket_pyr"/>
    <property type="match status" value="1"/>
</dbReference>
<evidence type="ECO:0000256" key="1">
    <source>
        <dbReference type="ARBA" id="ARBA00004980"/>
    </source>
</evidence>
<evidence type="ECO:0000256" key="10">
    <source>
        <dbReference type="HAMAP-Rule" id="MF_00315"/>
    </source>
</evidence>
<gene>
    <name evidence="10" type="primary">dxs</name>
    <name evidence="13" type="ORF">SAMN04515671_3096</name>
</gene>
<comment type="similarity">
    <text evidence="2 10">Belongs to the transketolase family. DXPS subfamily.</text>
</comment>
<feature type="domain" description="Transketolase-like pyrimidine-binding" evidence="12">
    <location>
        <begin position="340"/>
        <end position="504"/>
    </location>
</feature>
<dbReference type="Pfam" id="PF02780">
    <property type="entry name" value="Transketolase_C"/>
    <property type="match status" value="1"/>
</dbReference>
<evidence type="ECO:0000259" key="12">
    <source>
        <dbReference type="SMART" id="SM00861"/>
    </source>
</evidence>
<evidence type="ECO:0000256" key="3">
    <source>
        <dbReference type="ARBA" id="ARBA00011738"/>
    </source>
</evidence>
<evidence type="ECO:0000256" key="6">
    <source>
        <dbReference type="ARBA" id="ARBA00022842"/>
    </source>
</evidence>
<dbReference type="GO" id="GO:0016114">
    <property type="term" value="P:terpenoid biosynthetic process"/>
    <property type="evidence" value="ECO:0007669"/>
    <property type="project" value="UniProtKB-UniRule"/>
</dbReference>
<dbReference type="PANTHER" id="PTHR43322">
    <property type="entry name" value="1-D-DEOXYXYLULOSE 5-PHOSPHATE SYNTHASE-RELATED"/>
    <property type="match status" value="1"/>
</dbReference>
<feature type="compositionally biased region" description="Basic and acidic residues" evidence="11">
    <location>
        <begin position="690"/>
        <end position="699"/>
    </location>
</feature>
<dbReference type="CDD" id="cd07033">
    <property type="entry name" value="TPP_PYR_DXS_TK_like"/>
    <property type="match status" value="1"/>
</dbReference>
<feature type="binding site" evidence="10">
    <location>
        <begin position="170"/>
        <end position="171"/>
    </location>
    <ligand>
        <name>thiamine diphosphate</name>
        <dbReference type="ChEBI" id="CHEBI:58937"/>
    </ligand>
</feature>
<evidence type="ECO:0000256" key="4">
    <source>
        <dbReference type="ARBA" id="ARBA00022679"/>
    </source>
</evidence>
<keyword evidence="14" id="KW-1185">Reference proteome</keyword>
<feature type="binding site" evidence="10">
    <location>
        <position position="96"/>
    </location>
    <ligand>
        <name>thiamine diphosphate</name>
        <dbReference type="ChEBI" id="CHEBI:58937"/>
    </ligand>
</feature>
<dbReference type="InterPro" id="IPR029061">
    <property type="entry name" value="THDP-binding"/>
</dbReference>
<comment type="catalytic activity">
    <reaction evidence="10">
        <text>D-glyceraldehyde 3-phosphate + pyruvate + H(+) = 1-deoxy-D-xylulose 5-phosphate + CO2</text>
        <dbReference type="Rhea" id="RHEA:12605"/>
        <dbReference type="ChEBI" id="CHEBI:15361"/>
        <dbReference type="ChEBI" id="CHEBI:15378"/>
        <dbReference type="ChEBI" id="CHEBI:16526"/>
        <dbReference type="ChEBI" id="CHEBI:57792"/>
        <dbReference type="ChEBI" id="CHEBI:59776"/>
        <dbReference type="EC" id="2.2.1.7"/>
    </reaction>
</comment>
<dbReference type="Gene3D" id="3.40.50.920">
    <property type="match status" value="1"/>
</dbReference>
<feature type="compositionally biased region" description="Polar residues" evidence="11">
    <location>
        <begin position="1"/>
        <end position="12"/>
    </location>
</feature>
<dbReference type="FunFam" id="3.40.50.970:FF:000005">
    <property type="entry name" value="1-deoxy-D-xylulose-5-phosphate synthase"/>
    <property type="match status" value="1"/>
</dbReference>
<proteinExistence type="inferred from homology"/>
<dbReference type="GO" id="GO:0008661">
    <property type="term" value="F:1-deoxy-D-xylulose-5-phosphate synthase activity"/>
    <property type="evidence" value="ECO:0007669"/>
    <property type="project" value="UniProtKB-UniRule"/>
</dbReference>
<keyword evidence="9 10" id="KW-0414">Isoprene biosynthesis</keyword>
<dbReference type="CDD" id="cd02007">
    <property type="entry name" value="TPP_DXS"/>
    <property type="match status" value="1"/>
</dbReference>
<dbReference type="STRING" id="1090615.SAMN04515671_3096"/>
<feature type="binding site" evidence="10">
    <location>
        <position position="199"/>
    </location>
    <ligand>
        <name>thiamine diphosphate</name>
        <dbReference type="ChEBI" id="CHEBI:58937"/>
    </ligand>
</feature>
<dbReference type="Gene3D" id="3.40.50.970">
    <property type="match status" value="2"/>
</dbReference>
<protein>
    <recommendedName>
        <fullName evidence="10">1-deoxy-D-xylulose-5-phosphate synthase</fullName>
        <ecNumber evidence="10">2.2.1.7</ecNumber>
    </recommendedName>
    <alternativeName>
        <fullName evidence="10">1-deoxyxylulose-5-phosphate synthase</fullName>
        <shortName evidence="10">DXP synthase</shortName>
        <shortName evidence="10">DXPS</shortName>
    </alternativeName>
</protein>
<dbReference type="UniPathway" id="UPA00064">
    <property type="reaction ID" value="UER00091"/>
</dbReference>
<dbReference type="GO" id="GO:0030976">
    <property type="term" value="F:thiamine pyrophosphate binding"/>
    <property type="evidence" value="ECO:0007669"/>
    <property type="project" value="UniProtKB-UniRule"/>
</dbReference>
<evidence type="ECO:0000256" key="11">
    <source>
        <dbReference type="SAM" id="MobiDB-lite"/>
    </source>
</evidence>
<name>A0A1H0QGY8_9ACTN</name>
<dbReference type="GO" id="GO:0005829">
    <property type="term" value="C:cytosol"/>
    <property type="evidence" value="ECO:0007669"/>
    <property type="project" value="TreeGrafter"/>
</dbReference>
<dbReference type="InterPro" id="IPR009014">
    <property type="entry name" value="Transketo_C/PFOR_II"/>
</dbReference>
<evidence type="ECO:0000313" key="13">
    <source>
        <dbReference type="EMBL" id="SDP16653.1"/>
    </source>
</evidence>
<dbReference type="PROSITE" id="PS00801">
    <property type="entry name" value="TRANSKETOLASE_1"/>
    <property type="match status" value="1"/>
</dbReference>
<dbReference type="Pfam" id="PF13292">
    <property type="entry name" value="DXP_synthase_N"/>
    <property type="match status" value="1"/>
</dbReference>
<sequence length="699" mass="73488">MPSRGTSAQGLSGRNPPGRRTPGTSRISRISSPADLRALDRESLNELASEIRAFLVQQTSRRGGHLGPNLGVVELTLALHRVFDSPGDPIIFDTGHQSYVHKIVTGRAGDFDRLRTRNGLSGYPSRAESVHDWVENSHATTSLSYADGLAKAFALRGEHNRTVVAVIGDGALTGGMAWEALNNIAAAKDRPLVVVLNDNGRSYAPTTGGMAQRMAALRLKPGYERLLGQVKSRLPMAPVIGRPLYSALHAVKSAVKDWFIPQSLFQDLGLKYLGPIDGHDTAALEEALHSAKGYRGPVLVHCLTRKGEGYSPAENDDAEQMHSPPAFDPDTGLPIAAPTKTWTSVFGRKLATIGAERDDVVAITAAMSGPTGLGPFAEAFPDRMYDVGIAEQHALTSAAGLAMGGMHPVVALYATFLNRAFDQLLMDCALHKLGVTVVLDRAGVTGEDGPSHHGMWDMSLAALVPGLALAAPRDAATLVQELDEAVAVDNAPTVLRYPKGAVPQDIQQLRRVVAHDGRLVPAAGGIGAVDVLAEPGAGHDHDVLLVAVGAFGALSVEAASRLADQGIGVTVVDPRWALPVPAALRLLAIEHKMVVTIEDGGRSGGVGASVADTLADLDVPVTVLALPQEFLEPASRGDLLQDLGLTAKDVARGITERIAERATADARNRSAAAPVDTAPVNRAPLNGTPTKDKRTAGEG</sequence>
<evidence type="ECO:0000256" key="9">
    <source>
        <dbReference type="ARBA" id="ARBA00023229"/>
    </source>
</evidence>
<dbReference type="PROSITE" id="PS00802">
    <property type="entry name" value="TRANSKETOLASE_2"/>
    <property type="match status" value="1"/>
</dbReference>
<reference evidence="13 14" key="1">
    <citation type="submission" date="2016-10" db="EMBL/GenBank/DDBJ databases">
        <authorList>
            <person name="de Groot N.N."/>
        </authorList>
    </citation>
    <scope>NUCLEOTIDE SEQUENCE [LARGE SCALE GENOMIC DNA]</scope>
    <source>
        <strain evidence="14">P4-7,KCTC 19426,CECT 7604</strain>
    </source>
</reference>
<organism evidence="13 14">
    <name type="scientific">Nakamurella panacisegetis</name>
    <dbReference type="NCBI Taxonomy" id="1090615"/>
    <lineage>
        <taxon>Bacteria</taxon>
        <taxon>Bacillati</taxon>
        <taxon>Actinomycetota</taxon>
        <taxon>Actinomycetes</taxon>
        <taxon>Nakamurellales</taxon>
        <taxon>Nakamurellaceae</taxon>
        <taxon>Nakamurella</taxon>
    </lineage>
</organism>
<evidence type="ECO:0000256" key="7">
    <source>
        <dbReference type="ARBA" id="ARBA00022977"/>
    </source>
</evidence>
<dbReference type="NCBIfam" id="TIGR00204">
    <property type="entry name" value="dxs"/>
    <property type="match status" value="1"/>
</dbReference>
<dbReference type="InterPro" id="IPR020826">
    <property type="entry name" value="Transketolase_BS"/>
</dbReference>
<dbReference type="EC" id="2.2.1.7" evidence="10"/>
<dbReference type="SMART" id="SM00861">
    <property type="entry name" value="Transket_pyr"/>
    <property type="match status" value="1"/>
</dbReference>
<keyword evidence="6 10" id="KW-0460">Magnesium</keyword>
<dbReference type="GO" id="GO:0009228">
    <property type="term" value="P:thiamine biosynthetic process"/>
    <property type="evidence" value="ECO:0007669"/>
    <property type="project" value="UniProtKB-UniRule"/>
</dbReference>
<keyword evidence="5 10" id="KW-0479">Metal-binding</keyword>
<accession>A0A1H0QGY8</accession>
<comment type="pathway">
    <text evidence="1 10">Metabolic intermediate biosynthesis; 1-deoxy-D-xylulose 5-phosphate biosynthesis; 1-deoxy-D-xylulose 5-phosphate from D-glyceraldehyde 3-phosphate and pyruvate: step 1/1.</text>
</comment>
<feature type="binding site" evidence="10">
    <location>
        <position position="199"/>
    </location>
    <ligand>
        <name>Mg(2+)</name>
        <dbReference type="ChEBI" id="CHEBI:18420"/>
    </ligand>
</feature>
<dbReference type="InterPro" id="IPR049557">
    <property type="entry name" value="Transketolase_CS"/>
</dbReference>
<comment type="function">
    <text evidence="10">Catalyzes the acyloin condensation reaction between C atoms 2 and 3 of pyruvate and glyceraldehyde 3-phosphate to yield 1-deoxy-D-xylulose-5-phosphate (DXP).</text>
</comment>
<dbReference type="SUPFAM" id="SSF52922">
    <property type="entry name" value="TK C-terminal domain-like"/>
    <property type="match status" value="1"/>
</dbReference>
<evidence type="ECO:0000256" key="8">
    <source>
        <dbReference type="ARBA" id="ARBA00023052"/>
    </source>
</evidence>
<dbReference type="GO" id="GO:0000287">
    <property type="term" value="F:magnesium ion binding"/>
    <property type="evidence" value="ECO:0007669"/>
    <property type="project" value="UniProtKB-UniRule"/>
</dbReference>
<dbReference type="AlphaFoldDB" id="A0A1H0QGY8"/>
<dbReference type="NCBIfam" id="NF003933">
    <property type="entry name" value="PRK05444.2-2"/>
    <property type="match status" value="1"/>
</dbReference>
<keyword evidence="8 10" id="KW-0786">Thiamine pyrophosphate</keyword>
<comment type="cofactor">
    <cofactor evidence="10">
        <name>Mg(2+)</name>
        <dbReference type="ChEBI" id="CHEBI:18420"/>
    </cofactor>
    <text evidence="10">Binds 1 Mg(2+) ion per subunit.</text>
</comment>
<evidence type="ECO:0000256" key="5">
    <source>
        <dbReference type="ARBA" id="ARBA00022723"/>
    </source>
</evidence>
<dbReference type="InterPro" id="IPR005475">
    <property type="entry name" value="Transketolase-like_Pyr-bd"/>
</dbReference>
<dbReference type="GO" id="GO:0019288">
    <property type="term" value="P:isopentenyl diphosphate biosynthetic process, methylerythritol 4-phosphate pathway"/>
    <property type="evidence" value="ECO:0007669"/>
    <property type="project" value="TreeGrafter"/>
</dbReference>